<keyword evidence="3" id="KW-1185">Reference proteome</keyword>
<accession>A0AAV1YYI1</accession>
<dbReference type="Proteomes" id="UP001497382">
    <property type="component" value="Unassembled WGS sequence"/>
</dbReference>
<evidence type="ECO:0000313" key="3">
    <source>
        <dbReference type="Proteomes" id="UP001497382"/>
    </source>
</evidence>
<dbReference type="EMBL" id="CAXIEN010000007">
    <property type="protein sequence ID" value="CAL1263003.1"/>
    <property type="molecule type" value="Genomic_DNA"/>
</dbReference>
<protein>
    <submittedName>
        <fullName evidence="2">Uncharacterized protein</fullName>
    </submittedName>
</protein>
<feature type="region of interest" description="Disordered" evidence="1">
    <location>
        <begin position="1"/>
        <end position="41"/>
    </location>
</feature>
<reference evidence="2 3" key="1">
    <citation type="submission" date="2024-04" db="EMBL/GenBank/DDBJ databases">
        <authorList>
            <person name="Rising A."/>
            <person name="Reimegard J."/>
            <person name="Sonavane S."/>
            <person name="Akerstrom W."/>
            <person name="Nylinder S."/>
            <person name="Hedman E."/>
            <person name="Kallberg Y."/>
        </authorList>
    </citation>
    <scope>NUCLEOTIDE SEQUENCE [LARGE SCALE GENOMIC DNA]</scope>
</reference>
<evidence type="ECO:0000256" key="1">
    <source>
        <dbReference type="SAM" id="MobiDB-lite"/>
    </source>
</evidence>
<gene>
    <name evidence="2" type="ORF">LARSCL_LOCUS1316</name>
</gene>
<dbReference type="AlphaFoldDB" id="A0AAV1YYI1"/>
<name>A0AAV1YYI1_9ARAC</name>
<proteinExistence type="predicted"/>
<feature type="compositionally biased region" description="Polar residues" evidence="1">
    <location>
        <begin position="1"/>
        <end position="12"/>
    </location>
</feature>
<sequence length="437" mass="49429">MESTSLNIIKTSSETKMEVESNTNAEGREVEVSRELNSNTSDDKMADYNGVIVPIENLLEKSGGHNQLRIIADTGLQDSVSQNFIVDASRLFTSVYDNLKNAFKDEGSNDMLSEMAKKYKDNPELVTHFSNWCKSRKELIRITNLAAENLDQPLFMINLARMIGSFVEILNLLNLDVYEKFSFIVASYAYNISQNLGFIMERALELAPHLRFMGVVSSFLDILRSQVIIGRVVNAMKNDKNMFTPLKKWVDETKELDESVKKLFPYGINKEITLSIERALEDLGKEEKIFTATVLSNLIEDPSIYKNGKFLAEVFLFCRSDVAKEWFKRLTTGASSSSLECDTSCLRTQLQQLEGACADSELMLEIGKFSAEQLENASKKQIRSNFGRLIVCGMSGMSIFCCYQNIKTGSTHRYSDRLKELSKNATDSLNAMEKIRF</sequence>
<comment type="caution">
    <text evidence="2">The sequence shown here is derived from an EMBL/GenBank/DDBJ whole genome shotgun (WGS) entry which is preliminary data.</text>
</comment>
<organism evidence="2 3">
    <name type="scientific">Larinioides sclopetarius</name>
    <dbReference type="NCBI Taxonomy" id="280406"/>
    <lineage>
        <taxon>Eukaryota</taxon>
        <taxon>Metazoa</taxon>
        <taxon>Ecdysozoa</taxon>
        <taxon>Arthropoda</taxon>
        <taxon>Chelicerata</taxon>
        <taxon>Arachnida</taxon>
        <taxon>Araneae</taxon>
        <taxon>Araneomorphae</taxon>
        <taxon>Entelegynae</taxon>
        <taxon>Araneoidea</taxon>
        <taxon>Araneidae</taxon>
        <taxon>Larinioides</taxon>
    </lineage>
</organism>
<evidence type="ECO:0000313" key="2">
    <source>
        <dbReference type="EMBL" id="CAL1263003.1"/>
    </source>
</evidence>